<feature type="compositionally biased region" description="Basic and acidic residues" evidence="2">
    <location>
        <begin position="88"/>
        <end position="99"/>
    </location>
</feature>
<dbReference type="PROSITE" id="PS50878">
    <property type="entry name" value="RT_POL"/>
    <property type="match status" value="1"/>
</dbReference>
<dbReference type="InParanoid" id="A0A409X8N7"/>
<keyword evidence="1" id="KW-0175">Coiled coil</keyword>
<evidence type="ECO:0000259" key="3">
    <source>
        <dbReference type="PROSITE" id="PS50878"/>
    </source>
</evidence>
<feature type="coiled-coil region" evidence="1">
    <location>
        <begin position="5"/>
        <end position="57"/>
    </location>
</feature>
<sequence length="512" mass="58588">MKEDTPKLEARLEKLKNDIRDVLNDDTLPVAEKQLAAEALETERDNIEAKRHQKIRDAVSDKFWLQGETLSKYWINLNKSRTPRDTIARLRTGRGDQRTHTTSSKQMAEEARSYHESLQNAGLCEDLTEEEVEEVLSHLTTRLPNHHKYRLAEYLDEEEVRQAMKDLPNGKAPAFNIIQILTRIFNDIERHGIDPNTDFAKGWMCPIYKKGDETDIANYRPITVLNTDYKMMTRALTTKLSEAAPTLIHPDQAGFMKGRRIEDQTDLAQMLLYQCEQDNMNGLFVFLDQEKAYDKIRHDFIWRTLETLNFPNHFINTLKTIYNNGETCIIINGVISDTYRVVRGVRQGDPLSCLIFNLAIESLAAMLRASELRGFQTSGEEERLITSLFADDTTVYLSANDNLETLQQVLKRWCRCSGAKFNTNKTIYLPVGNPEYRAQVAQTRLFGPHHIPEGVQIAADGTPVRMLGAYIGNGIMNPEVWTPTLDKLKSRLAQWDKSRPTGNLLAGQETLR</sequence>
<evidence type="ECO:0000313" key="4">
    <source>
        <dbReference type="EMBL" id="PPQ87136.1"/>
    </source>
</evidence>
<dbReference type="OrthoDB" id="2205812at2759"/>
<evidence type="ECO:0000313" key="5">
    <source>
        <dbReference type="Proteomes" id="UP000284706"/>
    </source>
</evidence>
<feature type="region of interest" description="Disordered" evidence="2">
    <location>
        <begin position="88"/>
        <end position="111"/>
    </location>
</feature>
<organism evidence="4 5">
    <name type="scientific">Gymnopilus dilepis</name>
    <dbReference type="NCBI Taxonomy" id="231916"/>
    <lineage>
        <taxon>Eukaryota</taxon>
        <taxon>Fungi</taxon>
        <taxon>Dikarya</taxon>
        <taxon>Basidiomycota</taxon>
        <taxon>Agaricomycotina</taxon>
        <taxon>Agaricomycetes</taxon>
        <taxon>Agaricomycetidae</taxon>
        <taxon>Agaricales</taxon>
        <taxon>Agaricineae</taxon>
        <taxon>Hymenogastraceae</taxon>
        <taxon>Gymnopilus</taxon>
    </lineage>
</organism>
<dbReference type="AlphaFoldDB" id="A0A409X8N7"/>
<keyword evidence="5" id="KW-1185">Reference proteome</keyword>
<name>A0A409X8N7_9AGAR</name>
<evidence type="ECO:0000256" key="1">
    <source>
        <dbReference type="SAM" id="Coils"/>
    </source>
</evidence>
<comment type="caution">
    <text evidence="4">The sequence shown here is derived from an EMBL/GenBank/DDBJ whole genome shotgun (WGS) entry which is preliminary data.</text>
</comment>
<dbReference type="EMBL" id="NHYE01003936">
    <property type="protein sequence ID" value="PPQ87136.1"/>
    <property type="molecule type" value="Genomic_DNA"/>
</dbReference>
<protein>
    <recommendedName>
        <fullName evidence="3">Reverse transcriptase domain-containing protein</fullName>
    </recommendedName>
</protein>
<dbReference type="PANTHER" id="PTHR31635:SF196">
    <property type="entry name" value="REVERSE TRANSCRIPTASE DOMAIN-CONTAINING PROTEIN-RELATED"/>
    <property type="match status" value="1"/>
</dbReference>
<dbReference type="Pfam" id="PF00078">
    <property type="entry name" value="RVT_1"/>
    <property type="match status" value="1"/>
</dbReference>
<dbReference type="InterPro" id="IPR000477">
    <property type="entry name" value="RT_dom"/>
</dbReference>
<feature type="domain" description="Reverse transcriptase" evidence="3">
    <location>
        <begin position="188"/>
        <end position="471"/>
    </location>
</feature>
<feature type="non-terminal residue" evidence="4">
    <location>
        <position position="512"/>
    </location>
</feature>
<gene>
    <name evidence="4" type="ORF">CVT26_008305</name>
</gene>
<accession>A0A409X8N7</accession>
<reference evidence="4 5" key="1">
    <citation type="journal article" date="2018" name="Evol. Lett.">
        <title>Horizontal gene cluster transfer increased hallucinogenic mushroom diversity.</title>
        <authorList>
            <person name="Reynolds H.T."/>
            <person name="Vijayakumar V."/>
            <person name="Gluck-Thaler E."/>
            <person name="Korotkin H.B."/>
            <person name="Matheny P.B."/>
            <person name="Slot J.C."/>
        </authorList>
    </citation>
    <scope>NUCLEOTIDE SEQUENCE [LARGE SCALE GENOMIC DNA]</scope>
    <source>
        <strain evidence="4 5">SRW20</strain>
    </source>
</reference>
<dbReference type="STRING" id="231916.A0A409X8N7"/>
<dbReference type="InterPro" id="IPR043502">
    <property type="entry name" value="DNA/RNA_pol_sf"/>
</dbReference>
<dbReference type="SUPFAM" id="SSF56672">
    <property type="entry name" value="DNA/RNA polymerases"/>
    <property type="match status" value="1"/>
</dbReference>
<dbReference type="CDD" id="cd01650">
    <property type="entry name" value="RT_nLTR_like"/>
    <property type="match status" value="1"/>
</dbReference>
<proteinExistence type="predicted"/>
<evidence type="ECO:0000256" key="2">
    <source>
        <dbReference type="SAM" id="MobiDB-lite"/>
    </source>
</evidence>
<dbReference type="Proteomes" id="UP000284706">
    <property type="component" value="Unassembled WGS sequence"/>
</dbReference>
<dbReference type="PANTHER" id="PTHR31635">
    <property type="entry name" value="REVERSE TRANSCRIPTASE DOMAIN-CONTAINING PROTEIN-RELATED"/>
    <property type="match status" value="1"/>
</dbReference>